<dbReference type="EMBL" id="BK015270">
    <property type="protein sequence ID" value="DAD98923.1"/>
    <property type="molecule type" value="Genomic_DNA"/>
</dbReference>
<organism evidence="1">
    <name type="scientific">Myoviridae sp. ct3hC12</name>
    <dbReference type="NCBI Taxonomy" id="2825026"/>
    <lineage>
        <taxon>Viruses</taxon>
        <taxon>Duplodnaviria</taxon>
        <taxon>Heunggongvirae</taxon>
        <taxon>Uroviricota</taxon>
        <taxon>Caudoviricetes</taxon>
    </lineage>
</organism>
<protein>
    <submittedName>
        <fullName evidence="1">Uncharacterized protein</fullName>
    </submittedName>
</protein>
<evidence type="ECO:0000313" key="1">
    <source>
        <dbReference type="EMBL" id="DAD98923.1"/>
    </source>
</evidence>
<sequence length="71" mass="8222">MEELRASWCIVCNFQGFLKAVFMNLPRKFIGRPPNWVSHEQTVHRTVCSPVLIFGRQKGFAFCGKRLRALP</sequence>
<accession>A0A8S5NY89</accession>
<name>A0A8S5NY89_9CAUD</name>
<proteinExistence type="predicted"/>
<reference evidence="1" key="1">
    <citation type="journal article" date="2021" name="Proc. Natl. Acad. Sci. U.S.A.">
        <title>A Catalog of Tens of Thousands of Viruses from Human Metagenomes Reveals Hidden Associations with Chronic Diseases.</title>
        <authorList>
            <person name="Tisza M.J."/>
            <person name="Buck C.B."/>
        </authorList>
    </citation>
    <scope>NUCLEOTIDE SEQUENCE</scope>
    <source>
        <strain evidence="1">Ct3hC12</strain>
    </source>
</reference>